<evidence type="ECO:0000256" key="4">
    <source>
        <dbReference type="SAM" id="Coils"/>
    </source>
</evidence>
<feature type="domain" description="PAS" evidence="7">
    <location>
        <begin position="297"/>
        <end position="352"/>
    </location>
</feature>
<feature type="transmembrane region" description="Helical" evidence="5">
    <location>
        <begin position="78"/>
        <end position="102"/>
    </location>
</feature>
<dbReference type="InterPro" id="IPR013767">
    <property type="entry name" value="PAS_fold"/>
</dbReference>
<feature type="transmembrane region" description="Helical" evidence="5">
    <location>
        <begin position="145"/>
        <end position="170"/>
    </location>
</feature>
<feature type="transmembrane region" description="Helical" evidence="5">
    <location>
        <begin position="45"/>
        <end position="66"/>
    </location>
</feature>
<dbReference type="InterPro" id="IPR033425">
    <property type="entry name" value="MASE3"/>
</dbReference>
<dbReference type="Pfam" id="PF00989">
    <property type="entry name" value="PAS"/>
    <property type="match status" value="1"/>
</dbReference>
<dbReference type="InterPro" id="IPR003594">
    <property type="entry name" value="HATPase_dom"/>
</dbReference>
<evidence type="ECO:0000313" key="9">
    <source>
        <dbReference type="Proteomes" id="UP000654304"/>
    </source>
</evidence>
<dbReference type="InterPro" id="IPR050482">
    <property type="entry name" value="Sensor_HK_TwoCompSys"/>
</dbReference>
<keyword evidence="4" id="KW-0175">Coiled coil</keyword>
<feature type="transmembrane region" description="Helical" evidence="5">
    <location>
        <begin position="182"/>
        <end position="203"/>
    </location>
</feature>
<protein>
    <submittedName>
        <fullName evidence="8">PAS domain S-box protein</fullName>
    </submittedName>
</protein>
<keyword evidence="5" id="KW-1133">Transmembrane helix</keyword>
<dbReference type="SMART" id="SM00091">
    <property type="entry name" value="PAS"/>
    <property type="match status" value="1"/>
</dbReference>
<gene>
    <name evidence="8" type="ORF">H8K43_00260</name>
</gene>
<sequence>MSSSGKHHPNLNRARLLAVLLIFFSLAGWMNQAFLSQFIVSNPLPVHTLLETVTIIIFTSVFIVCWNAFGSTRKISSVILAVAFLCTAILGFAHAISFMGMPGFDTAIDMHKSFSAWLASRAIVAATLLGLAFDPEDADISQSQSYAILLSALTGTALWAGLIFFFPHMIPLTYVEHLGQTWFKVACEVGLIGINLLSAYLFYQHASKLETSNSAEHLHINRLPLFLASLLLAVSEVYFCIYTETNDVNIVLGHLMQLMAAIAIYRSMVAVNIHTPYAQLAESSKQLELSAEELRIERERLSRMIDTAIDGIITVNEEQKIILINPAAAGIFGYEVGQLEGSSLDRLIPMRHRHAHGSHVKKFGETGVTRRKMGTHYEDFYVTGCRADGGEFPIEASIAHQLENGKRFYTVIFRDITDRKIAKEKMAAYHEELSQLSGVLQSIREEERKHIARELHDDLGQLLAALRMDLSLLQRDNQLTARNESTIQSMDQLILSAITTLRRIATDLRPRALDEGGLYFALQTLQKEFSQRHQIHCELIADEEQLILDDAQSTAIFRIVQESLTNVARHAQAETVHIEFSETETHLKFTICDDGRGIEEEDIRKTRSFGLVGMRERVKAMHGTFTVHSNTGEGTCLSIKLPRLHADHEKRMQTGEFHTMLIQQDLKH</sequence>
<keyword evidence="3" id="KW-0902">Two-component regulatory system</keyword>
<keyword evidence="5" id="KW-0472">Membrane</keyword>
<organism evidence="8 9">
    <name type="scientific">Undibacterium curvum</name>
    <dbReference type="NCBI Taxonomy" id="2762294"/>
    <lineage>
        <taxon>Bacteria</taxon>
        <taxon>Pseudomonadati</taxon>
        <taxon>Pseudomonadota</taxon>
        <taxon>Betaproteobacteria</taxon>
        <taxon>Burkholderiales</taxon>
        <taxon>Oxalobacteraceae</taxon>
        <taxon>Undibacterium</taxon>
    </lineage>
</organism>
<dbReference type="CDD" id="cd00130">
    <property type="entry name" value="PAS"/>
    <property type="match status" value="1"/>
</dbReference>
<dbReference type="NCBIfam" id="TIGR00229">
    <property type="entry name" value="sensory_box"/>
    <property type="match status" value="1"/>
</dbReference>
<dbReference type="PROSITE" id="PS50109">
    <property type="entry name" value="HIS_KIN"/>
    <property type="match status" value="1"/>
</dbReference>
<dbReference type="RefSeq" id="WP_186902005.1">
    <property type="nucleotide sequence ID" value="NZ_JACOGD010000001.1"/>
</dbReference>
<evidence type="ECO:0000256" key="5">
    <source>
        <dbReference type="SAM" id="Phobius"/>
    </source>
</evidence>
<evidence type="ECO:0000256" key="1">
    <source>
        <dbReference type="ARBA" id="ARBA00022679"/>
    </source>
</evidence>
<dbReference type="InterPro" id="IPR035965">
    <property type="entry name" value="PAS-like_dom_sf"/>
</dbReference>
<dbReference type="Pfam" id="PF02518">
    <property type="entry name" value="HATPase_c"/>
    <property type="match status" value="1"/>
</dbReference>
<comment type="caution">
    <text evidence="8">The sequence shown here is derived from an EMBL/GenBank/DDBJ whole genome shotgun (WGS) entry which is preliminary data.</text>
</comment>
<evidence type="ECO:0000259" key="6">
    <source>
        <dbReference type="PROSITE" id="PS50109"/>
    </source>
</evidence>
<name>A0ABR6ZZI9_9BURK</name>
<dbReference type="Pfam" id="PF07730">
    <property type="entry name" value="HisKA_3"/>
    <property type="match status" value="1"/>
</dbReference>
<proteinExistence type="predicted"/>
<dbReference type="Gene3D" id="1.20.5.1930">
    <property type="match status" value="1"/>
</dbReference>
<evidence type="ECO:0000259" key="7">
    <source>
        <dbReference type="PROSITE" id="PS50112"/>
    </source>
</evidence>
<feature type="transmembrane region" description="Helical" evidence="5">
    <location>
        <begin position="223"/>
        <end position="242"/>
    </location>
</feature>
<dbReference type="CDD" id="cd16917">
    <property type="entry name" value="HATPase_UhpB-NarQ-NarX-like"/>
    <property type="match status" value="1"/>
</dbReference>
<feature type="transmembrane region" description="Helical" evidence="5">
    <location>
        <begin position="114"/>
        <end position="133"/>
    </location>
</feature>
<reference evidence="8 9" key="1">
    <citation type="submission" date="2020-08" db="EMBL/GenBank/DDBJ databases">
        <title>Novel species isolated from subtropical streams in China.</title>
        <authorList>
            <person name="Lu H."/>
        </authorList>
    </citation>
    <scope>NUCLEOTIDE SEQUENCE [LARGE SCALE GENOMIC DNA]</scope>
    <source>
        <strain evidence="8 9">CY22W</strain>
    </source>
</reference>
<dbReference type="Gene3D" id="3.30.450.20">
    <property type="entry name" value="PAS domain"/>
    <property type="match status" value="1"/>
</dbReference>
<dbReference type="Gene3D" id="3.30.565.10">
    <property type="entry name" value="Histidine kinase-like ATPase, C-terminal domain"/>
    <property type="match status" value="1"/>
</dbReference>
<dbReference type="SUPFAM" id="SSF55874">
    <property type="entry name" value="ATPase domain of HSP90 chaperone/DNA topoisomerase II/histidine kinase"/>
    <property type="match status" value="1"/>
</dbReference>
<dbReference type="PROSITE" id="PS50112">
    <property type="entry name" value="PAS"/>
    <property type="match status" value="1"/>
</dbReference>
<dbReference type="InterPro" id="IPR005467">
    <property type="entry name" value="His_kinase_dom"/>
</dbReference>
<dbReference type="Proteomes" id="UP000654304">
    <property type="component" value="Unassembled WGS sequence"/>
</dbReference>
<feature type="domain" description="Histidine kinase" evidence="6">
    <location>
        <begin position="450"/>
        <end position="645"/>
    </location>
</feature>
<evidence type="ECO:0000256" key="2">
    <source>
        <dbReference type="ARBA" id="ARBA00022777"/>
    </source>
</evidence>
<keyword evidence="5" id="KW-0812">Transmembrane</keyword>
<accession>A0ABR6ZZI9</accession>
<feature type="coiled-coil region" evidence="4">
    <location>
        <begin position="277"/>
        <end position="304"/>
    </location>
</feature>
<dbReference type="PANTHER" id="PTHR24421:SF58">
    <property type="entry name" value="SIGNAL TRANSDUCTION HISTIDINE-PROTEIN KINASE_PHOSPHATASE UHPB"/>
    <property type="match status" value="1"/>
</dbReference>
<dbReference type="SUPFAM" id="SSF55785">
    <property type="entry name" value="PYP-like sensor domain (PAS domain)"/>
    <property type="match status" value="1"/>
</dbReference>
<evidence type="ECO:0000313" key="8">
    <source>
        <dbReference type="EMBL" id="MBC3930089.1"/>
    </source>
</evidence>
<dbReference type="InterPro" id="IPR011712">
    <property type="entry name" value="Sig_transdc_His_kin_sub3_dim/P"/>
</dbReference>
<keyword evidence="9" id="KW-1185">Reference proteome</keyword>
<dbReference type="InterPro" id="IPR000014">
    <property type="entry name" value="PAS"/>
</dbReference>
<keyword evidence="2" id="KW-0418">Kinase</keyword>
<dbReference type="Pfam" id="PF17159">
    <property type="entry name" value="MASE3"/>
    <property type="match status" value="1"/>
</dbReference>
<dbReference type="SMART" id="SM00387">
    <property type="entry name" value="HATPase_c"/>
    <property type="match status" value="1"/>
</dbReference>
<dbReference type="PANTHER" id="PTHR24421">
    <property type="entry name" value="NITRATE/NITRITE SENSOR PROTEIN NARX-RELATED"/>
    <property type="match status" value="1"/>
</dbReference>
<dbReference type="EMBL" id="JACOGD010000001">
    <property type="protein sequence ID" value="MBC3930089.1"/>
    <property type="molecule type" value="Genomic_DNA"/>
</dbReference>
<dbReference type="InterPro" id="IPR036890">
    <property type="entry name" value="HATPase_C_sf"/>
</dbReference>
<evidence type="ECO:0000256" key="3">
    <source>
        <dbReference type="ARBA" id="ARBA00023012"/>
    </source>
</evidence>
<keyword evidence="1" id="KW-0808">Transferase</keyword>